<dbReference type="GO" id="GO:0046920">
    <property type="term" value="F:alpha-(1-&gt;3)-fucosyltransferase activity"/>
    <property type="evidence" value="ECO:0007669"/>
    <property type="project" value="TreeGrafter"/>
</dbReference>
<dbReference type="InterPro" id="IPR001503">
    <property type="entry name" value="Glyco_trans_10"/>
</dbReference>
<dbReference type="EMBL" id="JAGRRH010000007">
    <property type="protein sequence ID" value="KAG7367091.1"/>
    <property type="molecule type" value="Genomic_DNA"/>
</dbReference>
<keyword evidence="1" id="KW-0808">Transferase</keyword>
<gene>
    <name evidence="3" type="ORF">IV203_004843</name>
    <name evidence="4" type="ORF">IV203_029761</name>
</gene>
<keyword evidence="1" id="KW-0812">Transmembrane</keyword>
<name>A0A9K3K7W5_9STRA</name>
<evidence type="ECO:0000313" key="3">
    <source>
        <dbReference type="EMBL" id="KAG7338588.1"/>
    </source>
</evidence>
<comment type="caution">
    <text evidence="3">The sequence shown here is derived from an EMBL/GenBank/DDBJ whole genome shotgun (WGS) entry which is preliminary data.</text>
</comment>
<dbReference type="EC" id="2.4.1.-" evidence="1"/>
<dbReference type="InterPro" id="IPR055270">
    <property type="entry name" value="Glyco_tran_10_C"/>
</dbReference>
<comment type="similarity">
    <text evidence="1">Belongs to the glycosyltransferase 10 family.</text>
</comment>
<feature type="domain" description="Fucosyltransferase C-terminal" evidence="2">
    <location>
        <begin position="371"/>
        <end position="531"/>
    </location>
</feature>
<evidence type="ECO:0000256" key="1">
    <source>
        <dbReference type="RuleBase" id="RU003832"/>
    </source>
</evidence>
<comment type="subcellular location">
    <subcellularLocation>
        <location evidence="1">Golgi apparatus</location>
        <location evidence="1">Golgi stack membrane</location>
        <topology evidence="1">Single-pass type II membrane protein</topology>
    </subcellularLocation>
</comment>
<dbReference type="PANTHER" id="PTHR11929">
    <property type="entry name" value="ALPHA- 1,3 -FUCOSYLTRANSFERASE"/>
    <property type="match status" value="1"/>
</dbReference>
<keyword evidence="1" id="KW-1133">Transmembrane helix</keyword>
<feature type="transmembrane region" description="Helical" evidence="1">
    <location>
        <begin position="58"/>
        <end position="79"/>
    </location>
</feature>
<proteinExistence type="inferred from homology"/>
<sequence>MPLPNTTDKNPFRSRNRLFHSRKRLNHSKNNGGIFGSSRNGGAIRNGYAYSAVQLERIIRFVGTLISVIGIFCILYFKWDWIIIFLNGPQAHKMSSSSTRSIADLAASHRDGYRPPEAPRPPRKDIFHHLNQKQREALDTMKQTFESLKNSNRLVPCRLDNGECTEKDQSSISFFRANVLGGKSTVLLHNPLPEDRFWCGKRIMGDGGTLQIDNFPGDCSTADTLPYIYTSHPPIISNATASSRITPPVELFWNTDNFYPWDEDGMSAYEIDPKSSGNRKESIPCSVPCKSTGNFDILNTINVRNTKWEIILTMEGKQYYSEAHVRAGAYRDNRFYATTSFRSEIPVPYFSWAEYNIQHPPVDFAKAIKGASFLANNCGSQNSREELVQNLTQTALRVDSLSDCLHNAEPPPGVDMANKTDILKEYLFHLAFENQREGDYITEKLWGALAAGTLPVYFGAPNVKDHVPPNSIVVVDDFATVEDLANHLVRLANDRRLYESYHAWRYQPIDKSFANKYAFTNTHSTCRMCKFSYATRHGLAWNQFQQEVDDPYISHKSCRNKIGLVGHPFKEYWLAANGQDPVHVVSEEVTKTCKLTSRNRAIDVDHGALRRKVFDRDGVTDLVIDMLRPGSYILKLETPIAASQFVEFDGNVSWIQDSQSRLTVLVNSGVQATIAGQGTLQIPISSTVYVRIIVENVDHFHKGARKVPSYFGDLMARDFLSPVESYKLQN</sequence>
<evidence type="ECO:0000313" key="5">
    <source>
        <dbReference type="Proteomes" id="UP000693970"/>
    </source>
</evidence>
<keyword evidence="1" id="KW-0333">Golgi apparatus</keyword>
<dbReference type="PANTHER" id="PTHR11929:SF194">
    <property type="entry name" value="ALPHA-(1,3)-FUCOSYLTRANSFERASE 10"/>
    <property type="match status" value="1"/>
</dbReference>
<dbReference type="OrthoDB" id="43306at2759"/>
<evidence type="ECO:0000313" key="4">
    <source>
        <dbReference type="EMBL" id="KAG7367091.1"/>
    </source>
</evidence>
<dbReference type="Pfam" id="PF00852">
    <property type="entry name" value="Glyco_transf_10"/>
    <property type="match status" value="1"/>
</dbReference>
<protein>
    <recommendedName>
        <fullName evidence="1">Fucosyltransferase</fullName>
        <ecNumber evidence="1">2.4.1.-</ecNumber>
    </recommendedName>
</protein>
<evidence type="ECO:0000259" key="2">
    <source>
        <dbReference type="Pfam" id="PF00852"/>
    </source>
</evidence>
<keyword evidence="5" id="KW-1185">Reference proteome</keyword>
<accession>A0A9K3K7W5</accession>
<dbReference type="AlphaFoldDB" id="A0A9K3K7W5"/>
<dbReference type="GO" id="GO:0032580">
    <property type="term" value="C:Golgi cisterna membrane"/>
    <property type="evidence" value="ECO:0007669"/>
    <property type="project" value="UniProtKB-SubCell"/>
</dbReference>
<organism evidence="3 5">
    <name type="scientific">Nitzschia inconspicua</name>
    <dbReference type="NCBI Taxonomy" id="303405"/>
    <lineage>
        <taxon>Eukaryota</taxon>
        <taxon>Sar</taxon>
        <taxon>Stramenopiles</taxon>
        <taxon>Ochrophyta</taxon>
        <taxon>Bacillariophyta</taxon>
        <taxon>Bacillariophyceae</taxon>
        <taxon>Bacillariophycidae</taxon>
        <taxon>Bacillariales</taxon>
        <taxon>Bacillariaceae</taxon>
        <taxon>Nitzschia</taxon>
    </lineage>
</organism>
<keyword evidence="1 3" id="KW-0328">Glycosyltransferase</keyword>
<dbReference type="Proteomes" id="UP000693970">
    <property type="component" value="Unassembled WGS sequence"/>
</dbReference>
<keyword evidence="1" id="KW-0472">Membrane</keyword>
<reference evidence="3" key="1">
    <citation type="journal article" date="2021" name="Sci. Rep.">
        <title>Diploid genomic architecture of Nitzschia inconspicua, an elite biomass production diatom.</title>
        <authorList>
            <person name="Oliver A."/>
            <person name="Podell S."/>
            <person name="Pinowska A."/>
            <person name="Traller J.C."/>
            <person name="Smith S.R."/>
            <person name="McClure R."/>
            <person name="Beliaev A."/>
            <person name="Bohutskyi P."/>
            <person name="Hill E.A."/>
            <person name="Rabines A."/>
            <person name="Zheng H."/>
            <person name="Allen L.Z."/>
            <person name="Kuo A."/>
            <person name="Grigoriev I.V."/>
            <person name="Allen A.E."/>
            <person name="Hazlebeck D."/>
            <person name="Allen E.E."/>
        </authorList>
    </citation>
    <scope>NUCLEOTIDE SEQUENCE</scope>
    <source>
        <strain evidence="3">Hildebrandi</strain>
    </source>
</reference>
<dbReference type="EMBL" id="JAGRRH010000053">
    <property type="protein sequence ID" value="KAG7338588.1"/>
    <property type="molecule type" value="Genomic_DNA"/>
</dbReference>
<reference evidence="3" key="2">
    <citation type="submission" date="2021-04" db="EMBL/GenBank/DDBJ databases">
        <authorList>
            <person name="Podell S."/>
        </authorList>
    </citation>
    <scope>NUCLEOTIDE SEQUENCE</scope>
    <source>
        <strain evidence="3">Hildebrandi</strain>
    </source>
</reference>